<keyword evidence="9" id="KW-1185">Reference proteome</keyword>
<keyword evidence="6" id="KW-0695">RNA-directed DNA polymerase</keyword>
<dbReference type="GO" id="GO:0003676">
    <property type="term" value="F:nucleic acid binding"/>
    <property type="evidence" value="ECO:0007669"/>
    <property type="project" value="InterPro"/>
</dbReference>
<keyword evidence="4" id="KW-0255">Endonuclease</keyword>
<name>A0A371GS67_MUCPR</name>
<dbReference type="Pfam" id="PF17917">
    <property type="entry name" value="RT_RNaseH"/>
    <property type="match status" value="1"/>
</dbReference>
<evidence type="ECO:0000256" key="4">
    <source>
        <dbReference type="ARBA" id="ARBA00022759"/>
    </source>
</evidence>
<sequence>MLATPLVLTRLNLGIPLYLYIFVSDVVISAKSIQEKEGEQRPIYFMSKVLQGAKRRYQKIEKAALALVITSRRLRPYFQSYNIIVQTDLPIRQSVQLLEFEISFERREHIKAQALTKFVMELTPVSMLIVEEGEWFLSVDGSSNHTRSGAKIVLEGLNGVLIEQSLHFKFRASNNQAEYETLLVGMRLARELESQEANSKERL</sequence>
<dbReference type="GO" id="GO:0003964">
    <property type="term" value="F:RNA-directed DNA polymerase activity"/>
    <property type="evidence" value="ECO:0007669"/>
    <property type="project" value="UniProtKB-KW"/>
</dbReference>
<keyword evidence="5" id="KW-0378">Hydrolase</keyword>
<evidence type="ECO:0000256" key="3">
    <source>
        <dbReference type="ARBA" id="ARBA00022722"/>
    </source>
</evidence>
<dbReference type="PANTHER" id="PTHR48475">
    <property type="entry name" value="RIBONUCLEASE H"/>
    <property type="match status" value="1"/>
</dbReference>
<keyword evidence="2" id="KW-0548">Nucleotidyltransferase</keyword>
<dbReference type="Gene3D" id="3.30.420.10">
    <property type="entry name" value="Ribonuclease H-like superfamily/Ribonuclease H"/>
    <property type="match status" value="1"/>
</dbReference>
<evidence type="ECO:0000313" key="9">
    <source>
        <dbReference type="Proteomes" id="UP000257109"/>
    </source>
</evidence>
<dbReference type="PANTHER" id="PTHR48475:SF2">
    <property type="entry name" value="RIBONUCLEASE H"/>
    <property type="match status" value="1"/>
</dbReference>
<dbReference type="InterPro" id="IPR041373">
    <property type="entry name" value="RT_RNaseH"/>
</dbReference>
<dbReference type="SUPFAM" id="SSF56672">
    <property type="entry name" value="DNA/RNA polymerases"/>
    <property type="match status" value="1"/>
</dbReference>
<dbReference type="SUPFAM" id="SSF53098">
    <property type="entry name" value="Ribonuclease H-like"/>
    <property type="match status" value="1"/>
</dbReference>
<dbReference type="InterPro" id="IPR012337">
    <property type="entry name" value="RNaseH-like_sf"/>
</dbReference>
<accession>A0A371GS67</accession>
<dbReference type="InterPro" id="IPR036397">
    <property type="entry name" value="RNaseH_sf"/>
</dbReference>
<dbReference type="GO" id="GO:0016787">
    <property type="term" value="F:hydrolase activity"/>
    <property type="evidence" value="ECO:0007669"/>
    <property type="project" value="UniProtKB-KW"/>
</dbReference>
<dbReference type="AlphaFoldDB" id="A0A371GS67"/>
<dbReference type="GO" id="GO:0004519">
    <property type="term" value="F:endonuclease activity"/>
    <property type="evidence" value="ECO:0007669"/>
    <property type="project" value="UniProtKB-KW"/>
</dbReference>
<evidence type="ECO:0000259" key="7">
    <source>
        <dbReference type="Pfam" id="PF17917"/>
    </source>
</evidence>
<dbReference type="EMBL" id="QJKJ01004623">
    <property type="protein sequence ID" value="RDX93385.1"/>
    <property type="molecule type" value="Genomic_DNA"/>
</dbReference>
<gene>
    <name evidence="8" type="ORF">CR513_24366</name>
</gene>
<keyword evidence="3" id="KW-0540">Nuclease</keyword>
<dbReference type="OrthoDB" id="6139274at2759"/>
<organism evidence="8 9">
    <name type="scientific">Mucuna pruriens</name>
    <name type="common">Velvet bean</name>
    <name type="synonym">Dolichos pruriens</name>
    <dbReference type="NCBI Taxonomy" id="157652"/>
    <lineage>
        <taxon>Eukaryota</taxon>
        <taxon>Viridiplantae</taxon>
        <taxon>Streptophyta</taxon>
        <taxon>Embryophyta</taxon>
        <taxon>Tracheophyta</taxon>
        <taxon>Spermatophyta</taxon>
        <taxon>Magnoliopsida</taxon>
        <taxon>eudicotyledons</taxon>
        <taxon>Gunneridae</taxon>
        <taxon>Pentapetalae</taxon>
        <taxon>rosids</taxon>
        <taxon>fabids</taxon>
        <taxon>Fabales</taxon>
        <taxon>Fabaceae</taxon>
        <taxon>Papilionoideae</taxon>
        <taxon>50 kb inversion clade</taxon>
        <taxon>NPAAA clade</taxon>
        <taxon>indigoferoid/millettioid clade</taxon>
        <taxon>Phaseoleae</taxon>
        <taxon>Mucuna</taxon>
    </lineage>
</organism>
<evidence type="ECO:0000313" key="8">
    <source>
        <dbReference type="EMBL" id="RDX93385.1"/>
    </source>
</evidence>
<feature type="non-terminal residue" evidence="8">
    <location>
        <position position="1"/>
    </location>
</feature>
<dbReference type="InterPro" id="IPR043502">
    <property type="entry name" value="DNA/RNA_pol_sf"/>
</dbReference>
<proteinExistence type="predicted"/>
<protein>
    <recommendedName>
        <fullName evidence="7">Reverse transcriptase RNase H-like domain-containing protein</fullName>
    </recommendedName>
</protein>
<evidence type="ECO:0000256" key="6">
    <source>
        <dbReference type="ARBA" id="ARBA00022918"/>
    </source>
</evidence>
<reference evidence="8" key="1">
    <citation type="submission" date="2018-05" db="EMBL/GenBank/DDBJ databases">
        <title>Draft genome of Mucuna pruriens seed.</title>
        <authorList>
            <person name="Nnadi N.E."/>
            <person name="Vos R."/>
            <person name="Hasami M.H."/>
            <person name="Devisetty U.K."/>
            <person name="Aguiy J.C."/>
        </authorList>
    </citation>
    <scope>NUCLEOTIDE SEQUENCE [LARGE SCALE GENOMIC DNA]</scope>
    <source>
        <strain evidence="8">JCA_2017</strain>
    </source>
</reference>
<dbReference type="Proteomes" id="UP000257109">
    <property type="component" value="Unassembled WGS sequence"/>
</dbReference>
<keyword evidence="1" id="KW-0808">Transferase</keyword>
<evidence type="ECO:0000256" key="1">
    <source>
        <dbReference type="ARBA" id="ARBA00022679"/>
    </source>
</evidence>
<evidence type="ECO:0000256" key="2">
    <source>
        <dbReference type="ARBA" id="ARBA00022695"/>
    </source>
</evidence>
<feature type="domain" description="Reverse transcriptase RNase H-like" evidence="7">
    <location>
        <begin position="16"/>
        <end position="90"/>
    </location>
</feature>
<comment type="caution">
    <text evidence="8">The sequence shown here is derived from an EMBL/GenBank/DDBJ whole genome shotgun (WGS) entry which is preliminary data.</text>
</comment>
<evidence type="ECO:0000256" key="5">
    <source>
        <dbReference type="ARBA" id="ARBA00022801"/>
    </source>
</evidence>